<proteinExistence type="predicted"/>
<sequence>MDSVEKQESPFDTPALELASCQASLAFERTLISLDQSLMGAVRTSLALITFGFAMVLFFHELSGQIGVNLRVPARNFGLGLVVIGIGLVLIGLLGHQKRFTELRHKMDDLHSRKLLIEGCPYKHSPIAIVALLLLLAGLFVMAGIVVRMGPFK</sequence>
<reference evidence="2" key="1">
    <citation type="submission" date="2022-01" db="EMBL/GenBank/DDBJ databases">
        <authorList>
            <person name="Jo J.-H."/>
            <person name="Im W.-T."/>
        </authorList>
    </citation>
    <scope>NUCLEOTIDE SEQUENCE</scope>
    <source>
        <strain evidence="2">G124</strain>
    </source>
</reference>
<protein>
    <submittedName>
        <fullName evidence="2">DUF202 domain-containing protein</fullName>
    </submittedName>
</protein>
<organism evidence="2 3">
    <name type="scientific">Sphingomonas cremea</name>
    <dbReference type="NCBI Taxonomy" id="2904799"/>
    <lineage>
        <taxon>Bacteria</taxon>
        <taxon>Pseudomonadati</taxon>
        <taxon>Pseudomonadota</taxon>
        <taxon>Alphaproteobacteria</taxon>
        <taxon>Sphingomonadales</taxon>
        <taxon>Sphingomonadaceae</taxon>
        <taxon>Sphingomonas</taxon>
    </lineage>
</organism>
<dbReference type="Proteomes" id="UP001139410">
    <property type="component" value="Unassembled WGS sequence"/>
</dbReference>
<evidence type="ECO:0000313" key="2">
    <source>
        <dbReference type="EMBL" id="MCF2514587.1"/>
    </source>
</evidence>
<gene>
    <name evidence="2" type="ORF">LVY65_05845</name>
</gene>
<keyword evidence="1" id="KW-0812">Transmembrane</keyword>
<feature type="transmembrane region" description="Helical" evidence="1">
    <location>
        <begin position="38"/>
        <end position="59"/>
    </location>
</feature>
<evidence type="ECO:0000256" key="1">
    <source>
        <dbReference type="SAM" id="Phobius"/>
    </source>
</evidence>
<keyword evidence="1" id="KW-0472">Membrane</keyword>
<dbReference type="AlphaFoldDB" id="A0A9X1QM08"/>
<keyword evidence="1" id="KW-1133">Transmembrane helix</keyword>
<name>A0A9X1QM08_9SPHN</name>
<keyword evidence="3" id="KW-1185">Reference proteome</keyword>
<accession>A0A9X1QM08</accession>
<dbReference type="EMBL" id="JAKFGM010000001">
    <property type="protein sequence ID" value="MCF2514587.1"/>
    <property type="molecule type" value="Genomic_DNA"/>
</dbReference>
<feature type="transmembrane region" description="Helical" evidence="1">
    <location>
        <begin position="127"/>
        <end position="147"/>
    </location>
</feature>
<dbReference type="GO" id="GO:0012505">
    <property type="term" value="C:endomembrane system"/>
    <property type="evidence" value="ECO:0007669"/>
    <property type="project" value="UniProtKB-SubCell"/>
</dbReference>
<dbReference type="RefSeq" id="WP_235067044.1">
    <property type="nucleotide sequence ID" value="NZ_JAKFGM010000001.1"/>
</dbReference>
<comment type="caution">
    <text evidence="2">The sequence shown here is derived from an EMBL/GenBank/DDBJ whole genome shotgun (WGS) entry which is preliminary data.</text>
</comment>
<evidence type="ECO:0000313" key="3">
    <source>
        <dbReference type="Proteomes" id="UP001139410"/>
    </source>
</evidence>
<feature type="transmembrane region" description="Helical" evidence="1">
    <location>
        <begin position="79"/>
        <end position="96"/>
    </location>
</feature>